<dbReference type="EnsemblPlants" id="PNT76773">
    <property type="protein sequence ID" value="PNT76773"/>
    <property type="gene ID" value="BRADI_1g53265v3"/>
</dbReference>
<keyword evidence="3" id="KW-1185">Reference proteome</keyword>
<sequence>MAGKGVARLLHKVRPWRLGRGKAKEAYGTQWMASACRPWQLRGRDEMGGDGGRWDSASIPVHGVELEMVKGQPEMMGRPEVTLLRGFYPSVAGRVALVAGGVLGDG</sequence>
<dbReference type="Gramene" id="PNT76773">
    <property type="protein sequence ID" value="PNT76773"/>
    <property type="gene ID" value="BRADI_1g53265v3"/>
</dbReference>
<accession>A0A2K2DR62</accession>
<dbReference type="Proteomes" id="UP000008810">
    <property type="component" value="Chromosome 1"/>
</dbReference>
<reference evidence="2" key="3">
    <citation type="submission" date="2018-08" db="UniProtKB">
        <authorList>
            <consortium name="EnsemblPlants"/>
        </authorList>
    </citation>
    <scope>IDENTIFICATION</scope>
    <source>
        <strain evidence="2">cv. Bd21</strain>
    </source>
</reference>
<gene>
    <name evidence="1" type="ORF">BRADI_1g53265v3</name>
</gene>
<name>A0A2K2DR62_BRADI</name>
<protein>
    <submittedName>
        <fullName evidence="1 2">Uncharacterized protein</fullName>
    </submittedName>
</protein>
<reference evidence="1" key="2">
    <citation type="submission" date="2017-06" db="EMBL/GenBank/DDBJ databases">
        <title>WGS assembly of Brachypodium distachyon.</title>
        <authorList>
            <consortium name="The International Brachypodium Initiative"/>
            <person name="Lucas S."/>
            <person name="Harmon-Smith M."/>
            <person name="Lail K."/>
            <person name="Tice H."/>
            <person name="Grimwood J."/>
            <person name="Bruce D."/>
            <person name="Barry K."/>
            <person name="Shu S."/>
            <person name="Lindquist E."/>
            <person name="Wang M."/>
            <person name="Pitluck S."/>
            <person name="Vogel J.P."/>
            <person name="Garvin D.F."/>
            <person name="Mockler T.C."/>
            <person name="Schmutz J."/>
            <person name="Rokhsar D."/>
            <person name="Bevan M.W."/>
        </authorList>
    </citation>
    <scope>NUCLEOTIDE SEQUENCE</scope>
    <source>
        <strain evidence="1">Bd21</strain>
    </source>
</reference>
<evidence type="ECO:0000313" key="1">
    <source>
        <dbReference type="EMBL" id="PNT76773.1"/>
    </source>
</evidence>
<organism evidence="1">
    <name type="scientific">Brachypodium distachyon</name>
    <name type="common">Purple false brome</name>
    <name type="synonym">Trachynia distachya</name>
    <dbReference type="NCBI Taxonomy" id="15368"/>
    <lineage>
        <taxon>Eukaryota</taxon>
        <taxon>Viridiplantae</taxon>
        <taxon>Streptophyta</taxon>
        <taxon>Embryophyta</taxon>
        <taxon>Tracheophyta</taxon>
        <taxon>Spermatophyta</taxon>
        <taxon>Magnoliopsida</taxon>
        <taxon>Liliopsida</taxon>
        <taxon>Poales</taxon>
        <taxon>Poaceae</taxon>
        <taxon>BOP clade</taxon>
        <taxon>Pooideae</taxon>
        <taxon>Stipodae</taxon>
        <taxon>Brachypodieae</taxon>
        <taxon>Brachypodium</taxon>
    </lineage>
</organism>
<evidence type="ECO:0000313" key="3">
    <source>
        <dbReference type="Proteomes" id="UP000008810"/>
    </source>
</evidence>
<dbReference type="InParanoid" id="A0A2K2DR62"/>
<evidence type="ECO:0000313" key="2">
    <source>
        <dbReference type="EnsemblPlants" id="PNT76773"/>
    </source>
</evidence>
<reference evidence="1 2" key="1">
    <citation type="journal article" date="2010" name="Nature">
        <title>Genome sequencing and analysis of the model grass Brachypodium distachyon.</title>
        <authorList>
            <consortium name="International Brachypodium Initiative"/>
        </authorList>
    </citation>
    <scope>NUCLEOTIDE SEQUENCE [LARGE SCALE GENOMIC DNA]</scope>
    <source>
        <strain evidence="1 2">Bd21</strain>
    </source>
</reference>
<proteinExistence type="predicted"/>
<dbReference type="EMBL" id="CM000880">
    <property type="protein sequence ID" value="PNT76773.1"/>
    <property type="molecule type" value="Genomic_DNA"/>
</dbReference>
<dbReference type="AlphaFoldDB" id="A0A2K2DR62"/>